<dbReference type="Gene3D" id="1.10.1220.10">
    <property type="entry name" value="Met repressor-like"/>
    <property type="match status" value="1"/>
</dbReference>
<evidence type="ECO:0000313" key="1">
    <source>
        <dbReference type="EMBL" id="MUL37255.1"/>
    </source>
</evidence>
<sequence>MKTAISIPNNLFEAAEHFAKRMGLSRSELYAVALREYLQAHRSDRITQLDAVYTDMAADGEDERLDPFFVQLQAHTLPKETW</sequence>
<protein>
    <submittedName>
        <fullName evidence="1">ChpI protein</fullName>
    </submittedName>
</protein>
<dbReference type="SUPFAM" id="SSF47598">
    <property type="entry name" value="Ribbon-helix-helix"/>
    <property type="match status" value="1"/>
</dbReference>
<evidence type="ECO:0000313" key="2">
    <source>
        <dbReference type="Proteomes" id="UP000441797"/>
    </source>
</evidence>
<dbReference type="Proteomes" id="UP000441797">
    <property type="component" value="Unassembled WGS sequence"/>
</dbReference>
<dbReference type="EMBL" id="NAPY01000019">
    <property type="protein sequence ID" value="MUL37255.1"/>
    <property type="molecule type" value="Genomic_DNA"/>
</dbReference>
<dbReference type="CDD" id="cd22231">
    <property type="entry name" value="RHH_NikR_HicB-like"/>
    <property type="match status" value="1"/>
</dbReference>
<accession>A0A6N8FY50</accession>
<gene>
    <name evidence="1" type="ORF">BWI75_13135</name>
</gene>
<proteinExistence type="predicted"/>
<dbReference type="InterPro" id="IPR010985">
    <property type="entry name" value="Ribbon_hlx_hlx"/>
</dbReference>
<reference evidence="1 2" key="1">
    <citation type="journal article" date="2019" name="Front. Microbiol.">
        <title>Genomic Features for Desiccation Tolerance and Sugar Biosynthesis in the Extremophile Gloeocapsopsis sp. UTEX B3054.</title>
        <authorList>
            <person name="Urrejola C."/>
            <person name="Alcorta J."/>
            <person name="Salas L."/>
            <person name="Vasquez M."/>
            <person name="Polz M.F."/>
            <person name="Vicuna R."/>
            <person name="Diez B."/>
        </authorList>
    </citation>
    <scope>NUCLEOTIDE SEQUENCE [LARGE SCALE GENOMIC DNA]</scope>
    <source>
        <strain evidence="1 2">1H9</strain>
    </source>
</reference>
<organism evidence="1 2">
    <name type="scientific">Gloeocapsopsis dulcis AAB1 = 1H9</name>
    <dbReference type="NCBI Taxonomy" id="1433147"/>
    <lineage>
        <taxon>Bacteria</taxon>
        <taxon>Bacillati</taxon>
        <taxon>Cyanobacteriota</taxon>
        <taxon>Cyanophyceae</taxon>
        <taxon>Oscillatoriophycideae</taxon>
        <taxon>Chroococcales</taxon>
        <taxon>Chroococcaceae</taxon>
        <taxon>Gloeocapsopsis</taxon>
        <taxon>Gloeocapsopsis dulcis</taxon>
    </lineage>
</organism>
<keyword evidence="2" id="KW-1185">Reference proteome</keyword>
<dbReference type="InterPro" id="IPR013321">
    <property type="entry name" value="Arc_rbn_hlx_hlx"/>
</dbReference>
<comment type="caution">
    <text evidence="1">The sequence shown here is derived from an EMBL/GenBank/DDBJ whole genome shotgun (WGS) entry which is preliminary data.</text>
</comment>
<dbReference type="OrthoDB" id="73061at2"/>
<dbReference type="RefSeq" id="WP_105219126.1">
    <property type="nucleotide sequence ID" value="NZ_CAWNSU010000030.1"/>
</dbReference>
<dbReference type="AlphaFoldDB" id="A0A6N8FY50"/>
<name>A0A6N8FY50_9CHRO</name>
<dbReference type="GO" id="GO:0006355">
    <property type="term" value="P:regulation of DNA-templated transcription"/>
    <property type="evidence" value="ECO:0007669"/>
    <property type="project" value="InterPro"/>
</dbReference>